<organism evidence="4 5">
    <name type="scientific">Pseudomyxococcus hansupus</name>
    <dbReference type="NCBI Taxonomy" id="1297742"/>
    <lineage>
        <taxon>Bacteria</taxon>
        <taxon>Pseudomonadati</taxon>
        <taxon>Myxococcota</taxon>
        <taxon>Myxococcia</taxon>
        <taxon>Myxococcales</taxon>
        <taxon>Cystobacterineae</taxon>
        <taxon>Myxococcaceae</taxon>
        <taxon>Pseudomyxococcus</taxon>
    </lineage>
</organism>
<dbReference type="PANTHER" id="PTHR46401">
    <property type="entry name" value="GLYCOSYLTRANSFERASE WBBK-RELATED"/>
    <property type="match status" value="1"/>
</dbReference>
<evidence type="ECO:0000313" key="5">
    <source>
        <dbReference type="Proteomes" id="UP000009026"/>
    </source>
</evidence>
<dbReference type="PATRIC" id="fig|1297742.4.peg.4136"/>
<dbReference type="InterPro" id="IPR028098">
    <property type="entry name" value="Glyco_trans_4-like_N"/>
</dbReference>
<dbReference type="RefSeq" id="WP_002635086.1">
    <property type="nucleotide sequence ID" value="NZ_CP012109.1"/>
</dbReference>
<evidence type="ECO:0000313" key="4">
    <source>
        <dbReference type="EMBL" id="AKQ67178.1"/>
    </source>
</evidence>
<evidence type="ECO:0000259" key="2">
    <source>
        <dbReference type="Pfam" id="PF00534"/>
    </source>
</evidence>
<dbReference type="STRING" id="1297742.A176_004090"/>
<feature type="domain" description="Glycosyltransferase subfamily 4-like N-terminal" evidence="3">
    <location>
        <begin position="23"/>
        <end position="177"/>
    </location>
</feature>
<keyword evidence="5" id="KW-1185">Reference proteome</keyword>
<dbReference type="Gene3D" id="3.40.50.2000">
    <property type="entry name" value="Glycogen Phosphorylase B"/>
    <property type="match status" value="2"/>
</dbReference>
<accession>A0A0H4WZY7</accession>
<gene>
    <name evidence="4" type="ORF">A176_004090</name>
</gene>
<dbReference type="Pfam" id="PF13439">
    <property type="entry name" value="Glyco_transf_4"/>
    <property type="match status" value="1"/>
</dbReference>
<dbReference type="OrthoDB" id="9767517at2"/>
<dbReference type="GO" id="GO:0016757">
    <property type="term" value="F:glycosyltransferase activity"/>
    <property type="evidence" value="ECO:0007669"/>
    <property type="project" value="InterPro"/>
</dbReference>
<dbReference type="PANTHER" id="PTHR46401:SF2">
    <property type="entry name" value="GLYCOSYLTRANSFERASE WBBK-RELATED"/>
    <property type="match status" value="1"/>
</dbReference>
<dbReference type="EMBL" id="CP012109">
    <property type="protein sequence ID" value="AKQ67178.1"/>
    <property type="molecule type" value="Genomic_DNA"/>
</dbReference>
<evidence type="ECO:0000259" key="3">
    <source>
        <dbReference type="Pfam" id="PF13439"/>
    </source>
</evidence>
<dbReference type="AlphaFoldDB" id="A0A0H4WZY7"/>
<dbReference type="CDD" id="cd03809">
    <property type="entry name" value="GT4_MtfB-like"/>
    <property type="match status" value="1"/>
</dbReference>
<dbReference type="KEGG" id="mym:A176_004090"/>
<dbReference type="Proteomes" id="UP000009026">
    <property type="component" value="Chromosome"/>
</dbReference>
<reference evidence="4 5" key="1">
    <citation type="journal article" date="2016" name="PLoS ONE">
        <title>Complete Genome Sequence and Comparative Genomics of a Novel Myxobacterium Myxococcus hansupus.</title>
        <authorList>
            <person name="Sharma G."/>
            <person name="Narwani T."/>
            <person name="Subramanian S."/>
        </authorList>
    </citation>
    <scope>NUCLEOTIDE SEQUENCE [LARGE SCALE GENOMIC DNA]</scope>
    <source>
        <strain evidence="5">mixupus</strain>
    </source>
</reference>
<sequence length="374" mass="41027">MWYAVAVAHVLLDLRMVRGRLHGIARYALELARRMPALAPDLRFSALVPPEGLTPGLGALTPRMPLHRSLARFLSPLEQPALTADLVRLAPDAFHATSFSLPLFWSGRLVATLHDANHLALADQYSPAQALYYRAVVGPRARRATALITVSEFSRDEIARYLDLSPYRLQVIHNGVEARFQPPTQAEASEFRARHELPARYVAAVGNAKRFKNLGLLKDFAAELPVPVVLLAGKGAVAHELGLHENVLDLEELSEDEMPVFYGAASALLLPSRYEGFGLPALEAMATGCPVLASDTTALPEVVGNAALKLSPDDAPAWRDATLRVLRDDVLRRELVELGRERVAHFNWDDCARRTLAVYRRALEAPSPGGARGR</sequence>
<dbReference type="eggNOG" id="COG0438">
    <property type="taxonomic scope" value="Bacteria"/>
</dbReference>
<proteinExistence type="predicted"/>
<name>A0A0H4WZY7_9BACT</name>
<protein>
    <submittedName>
        <fullName evidence="4">Glycosyltransferase</fullName>
    </submittedName>
</protein>
<evidence type="ECO:0000256" key="1">
    <source>
        <dbReference type="ARBA" id="ARBA00022679"/>
    </source>
</evidence>
<dbReference type="GO" id="GO:0009103">
    <property type="term" value="P:lipopolysaccharide biosynthetic process"/>
    <property type="evidence" value="ECO:0007669"/>
    <property type="project" value="TreeGrafter"/>
</dbReference>
<keyword evidence="1 4" id="KW-0808">Transferase</keyword>
<dbReference type="Pfam" id="PF00534">
    <property type="entry name" value="Glycos_transf_1"/>
    <property type="match status" value="1"/>
</dbReference>
<feature type="domain" description="Glycosyl transferase family 1" evidence="2">
    <location>
        <begin position="198"/>
        <end position="341"/>
    </location>
</feature>
<dbReference type="InterPro" id="IPR001296">
    <property type="entry name" value="Glyco_trans_1"/>
</dbReference>
<dbReference type="SUPFAM" id="SSF53756">
    <property type="entry name" value="UDP-Glycosyltransferase/glycogen phosphorylase"/>
    <property type="match status" value="1"/>
</dbReference>